<feature type="region of interest" description="Disordered" evidence="1">
    <location>
        <begin position="739"/>
        <end position="818"/>
    </location>
</feature>
<comment type="caution">
    <text evidence="2">The sequence shown here is derived from an EMBL/GenBank/DDBJ whole genome shotgun (WGS) entry which is preliminary data.</text>
</comment>
<dbReference type="AlphaFoldDB" id="A0A8S9A678"/>
<feature type="compositionally biased region" description="Pro residues" evidence="1">
    <location>
        <begin position="739"/>
        <end position="782"/>
    </location>
</feature>
<feature type="compositionally biased region" description="Basic and acidic residues" evidence="1">
    <location>
        <begin position="102"/>
        <end position="130"/>
    </location>
</feature>
<proteinExistence type="predicted"/>
<feature type="compositionally biased region" description="Basic and acidic residues" evidence="1">
    <location>
        <begin position="610"/>
        <end position="623"/>
    </location>
</feature>
<organism evidence="2 3">
    <name type="scientific">Sordaria macrospora</name>
    <dbReference type="NCBI Taxonomy" id="5147"/>
    <lineage>
        <taxon>Eukaryota</taxon>
        <taxon>Fungi</taxon>
        <taxon>Dikarya</taxon>
        <taxon>Ascomycota</taxon>
        <taxon>Pezizomycotina</taxon>
        <taxon>Sordariomycetes</taxon>
        <taxon>Sordariomycetidae</taxon>
        <taxon>Sordariales</taxon>
        <taxon>Sordariaceae</taxon>
        <taxon>Sordaria</taxon>
    </lineage>
</organism>
<feature type="region of interest" description="Disordered" evidence="1">
    <location>
        <begin position="26"/>
        <end position="349"/>
    </location>
</feature>
<feature type="compositionally biased region" description="Basic and acidic residues" evidence="1">
    <location>
        <begin position="63"/>
        <end position="73"/>
    </location>
</feature>
<feature type="compositionally biased region" description="Polar residues" evidence="1">
    <location>
        <begin position="91"/>
        <end position="101"/>
    </location>
</feature>
<feature type="compositionally biased region" description="Polar residues" evidence="1">
    <location>
        <begin position="557"/>
        <end position="572"/>
    </location>
</feature>
<accession>A0A8S9A678</accession>
<dbReference type="InterPro" id="IPR046784">
    <property type="entry name" value="Eap1"/>
</dbReference>
<feature type="region of interest" description="Disordered" evidence="1">
    <location>
        <begin position="383"/>
        <end position="717"/>
    </location>
</feature>
<protein>
    <submittedName>
        <fullName evidence="2">Uncharacterized protein</fullName>
    </submittedName>
</protein>
<dbReference type="OMA" id="PAEEWMG"/>
<feature type="compositionally biased region" description="Basic and acidic residues" evidence="1">
    <location>
        <begin position="580"/>
        <end position="590"/>
    </location>
</feature>
<evidence type="ECO:0000313" key="2">
    <source>
        <dbReference type="EMBL" id="KAA8636650.1"/>
    </source>
</evidence>
<feature type="compositionally biased region" description="Basic and acidic residues" evidence="1">
    <location>
        <begin position="252"/>
        <end position="280"/>
    </location>
</feature>
<feature type="compositionally biased region" description="Basic and acidic residues" evidence="1">
    <location>
        <begin position="193"/>
        <end position="220"/>
    </location>
</feature>
<gene>
    <name evidence="2" type="ORF">SMACR_00867</name>
</gene>
<dbReference type="EMBL" id="NMPR01000002">
    <property type="protein sequence ID" value="KAA8636650.1"/>
    <property type="molecule type" value="Genomic_DNA"/>
</dbReference>
<name>A0A8S9A678_SORMA</name>
<sequence>MAAVQYSAEFLLYLRASPLCVKPPGLPPAEEWMGPPPETGRNSQAKTTNDRIKGGDSFLLNQENRRPALDRAGSRTTTNPEDIILGPPRTSFASATTLRNNRTSDADKGLKDNDRQDRTDRFNFRTRTNDPETTNDRFGNGRNNAFRRRGEDQDNGEGWTPVKPRKSFGTEGAERFQGRMGAAGERFGGSRDTQAKDASDRRNRAQDVRDKDGEDIDTPRRNGLSRGKTDSWFNKENTNSSDNNGASASLSVRERIDRSKSWRDREPNEDRQQQNDRYGDRAGGYGGGRYDRDRDQRVERDPEWLDEPVEHKSQGHTAEDFKKFMESMKSKHGGGPKAEDKAPAPLQTNLPEPAFEAEKVLSAPALETGPDKFFAAYGGSLQVSTPTAEKEASKPVSGKGSRFMAFLAPQEGAKTEPSTPAATAPSSGQPNEVPQKNEAEKEAFNLLIQKLQKSGIGGPSGPSAQAANPMAQLFGNFSQPAPPADSQPKSHIASPEPFQQYGGDRRDDPRFRAPPPNPLHDIISPRPMAPPTQPPPMTRPEQALHDLLAQRHAMPNHGNNRGGQNPMVNNQAEFLMKLMQNHEKVPEPPRQEQLQVRMPQPTKQVNISDLAEREAEYQRERIAAQRQQQQQQQQIRGPAPPGFFNDQFHPSDIDNRPPQPPTQMPTQILQRPPPPGLDHHMLPFPLGAGGAGNPGSGVGGQPMGPPQRGPMIPPPGLVNGPRNGPMPGMFPMNFPPPGGAFPPGPPPPDGLVGPPPPRGMQPPPGFFGGGPPPGFMGPPPPGMGGFQGPDGPAGFGGAGGLPFPVDRRGMLPPGYRGP</sequence>
<dbReference type="Proteomes" id="UP000433876">
    <property type="component" value="Unassembled WGS sequence"/>
</dbReference>
<feature type="compositionally biased region" description="Pro residues" evidence="1">
    <location>
        <begin position="527"/>
        <end position="538"/>
    </location>
</feature>
<dbReference type="Pfam" id="PF20566">
    <property type="entry name" value="Eap1"/>
    <property type="match status" value="1"/>
</dbReference>
<feature type="compositionally biased region" description="Polar residues" evidence="1">
    <location>
        <begin position="416"/>
        <end position="434"/>
    </location>
</feature>
<dbReference type="VEuPathDB" id="FungiDB:SMAC_00867"/>
<evidence type="ECO:0000256" key="1">
    <source>
        <dbReference type="SAM" id="MobiDB-lite"/>
    </source>
</evidence>
<evidence type="ECO:0000313" key="3">
    <source>
        <dbReference type="Proteomes" id="UP000433876"/>
    </source>
</evidence>
<feature type="compositionally biased region" description="Polar residues" evidence="1">
    <location>
        <begin position="231"/>
        <end position="250"/>
    </location>
</feature>
<feature type="compositionally biased region" description="Pro residues" evidence="1">
    <location>
        <begin position="703"/>
        <end position="716"/>
    </location>
</feature>
<reference evidence="2 3" key="1">
    <citation type="submission" date="2017-07" db="EMBL/GenBank/DDBJ databases">
        <title>Genome sequence of the Sordaria macrospora wild type strain R19027.</title>
        <authorList>
            <person name="Nowrousian M."/>
            <person name="Teichert I."/>
            <person name="Kueck U."/>
        </authorList>
    </citation>
    <scope>NUCLEOTIDE SEQUENCE [LARGE SCALE GENOMIC DNA]</scope>
    <source>
        <strain evidence="2 3">R19027</strain>
        <tissue evidence="2">Mycelium</tissue>
    </source>
</reference>
<feature type="compositionally biased region" description="Basic and acidic residues" evidence="1">
    <location>
        <begin position="289"/>
        <end position="329"/>
    </location>
</feature>
<feature type="compositionally biased region" description="Low complexity" evidence="1">
    <location>
        <begin position="624"/>
        <end position="636"/>
    </location>
</feature>
<feature type="compositionally biased region" description="Gly residues" evidence="1">
    <location>
        <begin position="783"/>
        <end position="800"/>
    </location>
</feature>
<feature type="compositionally biased region" description="Gly residues" evidence="1">
    <location>
        <begin position="687"/>
        <end position="702"/>
    </location>
</feature>